<keyword evidence="1" id="KW-0436">Ligase</keyword>
<dbReference type="InterPro" id="IPR009097">
    <property type="entry name" value="Cyclic_Pdiesterase"/>
</dbReference>
<accession>A0A5Q0BN69</accession>
<dbReference type="Proteomes" id="UP000325755">
    <property type="component" value="Chromosome"/>
</dbReference>
<dbReference type="OrthoDB" id="3397424at2"/>
<evidence type="ECO:0000313" key="2">
    <source>
        <dbReference type="Proteomes" id="UP000325755"/>
    </source>
</evidence>
<organism evidence="1 2">
    <name type="scientific">Candidatus Methylospira mobilis</name>
    <dbReference type="NCBI Taxonomy" id="1808979"/>
    <lineage>
        <taxon>Bacteria</taxon>
        <taxon>Pseudomonadati</taxon>
        <taxon>Pseudomonadota</taxon>
        <taxon>Gammaproteobacteria</taxon>
        <taxon>Methylococcales</taxon>
        <taxon>Methylococcaceae</taxon>
        <taxon>Candidatus Methylospira</taxon>
    </lineage>
</organism>
<name>A0A5Q0BN69_9GAMM</name>
<gene>
    <name evidence="1" type="ORF">F6R98_14470</name>
</gene>
<dbReference type="AlphaFoldDB" id="A0A5Q0BN69"/>
<reference evidence="1 2" key="1">
    <citation type="submission" date="2019-09" db="EMBL/GenBank/DDBJ databases">
        <title>Ecophysiology of the spiral-shaped methanotroph Methylospira mobilis as revealed by the complete genome sequence.</title>
        <authorList>
            <person name="Oshkin I.Y."/>
            <person name="Dedysh S.N."/>
            <person name="Miroshnikov K."/>
            <person name="Danilova O.V."/>
            <person name="Hakobyan A."/>
            <person name="Liesack W."/>
        </authorList>
    </citation>
    <scope>NUCLEOTIDE SEQUENCE [LARGE SCALE GENOMIC DNA]</scope>
    <source>
        <strain evidence="1 2">Shm1</strain>
    </source>
</reference>
<dbReference type="Gene3D" id="3.90.1140.10">
    <property type="entry name" value="Cyclic phosphodiesterase"/>
    <property type="match status" value="1"/>
</dbReference>
<dbReference type="Pfam" id="PF13563">
    <property type="entry name" value="2_5_RNA_ligase2"/>
    <property type="match status" value="1"/>
</dbReference>
<dbReference type="KEGG" id="mmob:F6R98_14470"/>
<evidence type="ECO:0000313" key="1">
    <source>
        <dbReference type="EMBL" id="QFY43681.1"/>
    </source>
</evidence>
<protein>
    <submittedName>
        <fullName evidence="1">2'-5' RNA ligase family protein</fullName>
    </submittedName>
</protein>
<dbReference type="SUPFAM" id="SSF55144">
    <property type="entry name" value="LigT-like"/>
    <property type="match status" value="1"/>
</dbReference>
<dbReference type="GO" id="GO:0016874">
    <property type="term" value="F:ligase activity"/>
    <property type="evidence" value="ECO:0007669"/>
    <property type="project" value="UniProtKB-KW"/>
</dbReference>
<dbReference type="InParanoid" id="A0A5Q0BN69"/>
<dbReference type="EMBL" id="CP044205">
    <property type="protein sequence ID" value="QFY43681.1"/>
    <property type="molecule type" value="Genomic_DNA"/>
</dbReference>
<dbReference type="RefSeq" id="WP_153249663.1">
    <property type="nucleotide sequence ID" value="NZ_CP044205.1"/>
</dbReference>
<proteinExistence type="predicted"/>
<sequence>MRYCIYLTFDRQTHLILQQLQEKLAARAPGFGLDGKLWPHLSLLVFDDADQDGVLIRFDRVADGLNAFVVELNGINIFSGRRSVVFVEPVPSFALQDGYLRSLNIFSGSTAAPEYRAPDLWKPHVTIAKGRGNGVAREIKELADSEWAPRTADVDGIGLINVQKPAEVLAARLFDHRSTP</sequence>
<keyword evidence="2" id="KW-1185">Reference proteome</keyword>